<protein>
    <submittedName>
        <fullName evidence="1">Uncharacterized protein</fullName>
    </submittedName>
</protein>
<organism evidence="1 2">
    <name type="scientific">Neoroseomonas lacus</name>
    <dbReference type="NCBI Taxonomy" id="287609"/>
    <lineage>
        <taxon>Bacteria</taxon>
        <taxon>Pseudomonadati</taxon>
        <taxon>Pseudomonadota</taxon>
        <taxon>Alphaproteobacteria</taxon>
        <taxon>Acetobacterales</taxon>
        <taxon>Acetobacteraceae</taxon>
        <taxon>Neoroseomonas</taxon>
    </lineage>
</organism>
<dbReference type="AlphaFoldDB" id="A0A917KZH1"/>
<dbReference type="EMBL" id="BMKW01000014">
    <property type="protein sequence ID" value="GGJ35296.1"/>
    <property type="molecule type" value="Genomic_DNA"/>
</dbReference>
<keyword evidence="2" id="KW-1185">Reference proteome</keyword>
<evidence type="ECO:0000313" key="2">
    <source>
        <dbReference type="Proteomes" id="UP000661507"/>
    </source>
</evidence>
<accession>A0A917KZH1</accession>
<comment type="caution">
    <text evidence="1">The sequence shown here is derived from an EMBL/GenBank/DDBJ whole genome shotgun (WGS) entry which is preliminary data.</text>
</comment>
<name>A0A917KZH1_9PROT</name>
<proteinExistence type="predicted"/>
<evidence type="ECO:0000313" key="1">
    <source>
        <dbReference type="EMBL" id="GGJ35296.1"/>
    </source>
</evidence>
<dbReference type="Proteomes" id="UP000661507">
    <property type="component" value="Unassembled WGS sequence"/>
</dbReference>
<gene>
    <name evidence="1" type="ORF">GCM10011320_48840</name>
</gene>
<reference evidence="1" key="2">
    <citation type="submission" date="2020-09" db="EMBL/GenBank/DDBJ databases">
        <authorList>
            <person name="Sun Q."/>
            <person name="Zhou Y."/>
        </authorList>
    </citation>
    <scope>NUCLEOTIDE SEQUENCE</scope>
    <source>
        <strain evidence="1">CGMCC 1.3617</strain>
    </source>
</reference>
<sequence length="128" mass="13415">MAGASVGEAPLPARTVDPGMDLAVARRTVFRPEDAEEFGRVAHLVAAGNMALLGARADATEQARLRNAIATGALITSGRHLQHGNAAQPGRNMEVFTNCATAITSFALFHLLLNGSVGLPPEKWSSLK</sequence>
<reference evidence="1" key="1">
    <citation type="journal article" date="2014" name="Int. J. Syst. Evol. Microbiol.">
        <title>Complete genome sequence of Corynebacterium casei LMG S-19264T (=DSM 44701T), isolated from a smear-ripened cheese.</title>
        <authorList>
            <consortium name="US DOE Joint Genome Institute (JGI-PGF)"/>
            <person name="Walter F."/>
            <person name="Albersmeier A."/>
            <person name="Kalinowski J."/>
            <person name="Ruckert C."/>
        </authorList>
    </citation>
    <scope>NUCLEOTIDE SEQUENCE</scope>
    <source>
        <strain evidence="1">CGMCC 1.3617</strain>
    </source>
</reference>